<feature type="compositionally biased region" description="Polar residues" evidence="1">
    <location>
        <begin position="1034"/>
        <end position="1047"/>
    </location>
</feature>
<organism evidence="2 3">
    <name type="scientific">Exophiala viscosa</name>
    <dbReference type="NCBI Taxonomy" id="2486360"/>
    <lineage>
        <taxon>Eukaryota</taxon>
        <taxon>Fungi</taxon>
        <taxon>Dikarya</taxon>
        <taxon>Ascomycota</taxon>
        <taxon>Pezizomycotina</taxon>
        <taxon>Eurotiomycetes</taxon>
        <taxon>Chaetothyriomycetidae</taxon>
        <taxon>Chaetothyriales</taxon>
        <taxon>Herpotrichiellaceae</taxon>
        <taxon>Exophiala</taxon>
    </lineage>
</organism>
<feature type="compositionally biased region" description="Low complexity" evidence="1">
    <location>
        <begin position="303"/>
        <end position="315"/>
    </location>
</feature>
<gene>
    <name evidence="2" type="ORF">EDD36DRAFT_326314</name>
</gene>
<feature type="region of interest" description="Disordered" evidence="1">
    <location>
        <begin position="994"/>
        <end position="1079"/>
    </location>
</feature>
<reference evidence="2" key="1">
    <citation type="journal article" date="2022" name="bioRxiv">
        <title>Deciphering the potential niche of two novel black yeast fungi from a biological soil crust based on their genomes, phenotypes, and melanin regulation.</title>
        <authorList>
            <consortium name="DOE Joint Genome Institute"/>
            <person name="Carr E.C."/>
            <person name="Barton Q."/>
            <person name="Grambo S."/>
            <person name="Sullivan M."/>
            <person name="Renfro C.M."/>
            <person name="Kuo A."/>
            <person name="Pangilinan J."/>
            <person name="Lipzen A."/>
            <person name="Keymanesh K."/>
            <person name="Savage E."/>
            <person name="Barry K."/>
            <person name="Grigoriev I.V."/>
            <person name="Riekhof W.R."/>
            <person name="Harris S.S."/>
        </authorList>
    </citation>
    <scope>NUCLEOTIDE SEQUENCE</scope>
    <source>
        <strain evidence="2">JF 03-4F</strain>
    </source>
</reference>
<feature type="region of interest" description="Disordered" evidence="1">
    <location>
        <begin position="302"/>
        <end position="327"/>
    </location>
</feature>
<feature type="compositionally biased region" description="Polar residues" evidence="1">
    <location>
        <begin position="1133"/>
        <end position="1142"/>
    </location>
</feature>
<dbReference type="EMBL" id="MU404358">
    <property type="protein sequence ID" value="KAI1610449.1"/>
    <property type="molecule type" value="Genomic_DNA"/>
</dbReference>
<evidence type="ECO:0000313" key="3">
    <source>
        <dbReference type="Proteomes" id="UP001203852"/>
    </source>
</evidence>
<name>A0AAN6ICB5_9EURO</name>
<keyword evidence="3" id="KW-1185">Reference proteome</keyword>
<evidence type="ECO:0000313" key="2">
    <source>
        <dbReference type="EMBL" id="KAI1610449.1"/>
    </source>
</evidence>
<dbReference type="AlphaFoldDB" id="A0AAN6ICB5"/>
<feature type="region of interest" description="Disordered" evidence="1">
    <location>
        <begin position="1093"/>
        <end position="1142"/>
    </location>
</feature>
<protein>
    <submittedName>
        <fullName evidence="2">Uncharacterized protein</fullName>
    </submittedName>
</protein>
<sequence length="1241" mass="137201">MMYIKSSVVTKHPLCRTKDQSSAILRRRPLSADKETNILPVAAYEHVTTTQDCPAVVTGRHSPASTARWDSFLQPTGLRFVFLRSTLKGHTLLLQNNTHSLLTVTSTTECSLLKFSMASKVYFDRDPLLEFEVFHDLRFPRLRLRTGEIISVGIAARVLHLLKNKHDYSCILCHLKEEFNVEFCAEALEAVLERNFDVTDETLPVGETLIPVSSETNHRGFVKGHVLPSGIYFEIVNLRDSGANFIKQYVSTRWGLCVPENVIIVAINEWVHRMAIANPFIPPPADARPAHDGRVLGELATTADASSSNRSSFANNPPPVYSPPPVYQNARGQRVVLRHPRQVDAIYPEGEAQAPPYSVGNTTPPSYEGVSSIESAESGSLQAAPTHLRPVDEATVSEVSSANNAVTQVPSKPRHSTEETLIKYSRQNVIDYLFDGMHAANIYPVDPFEPRSGELTPAKLFPVYRVGAGPEINQTGQSISKLIVTVIRELRLSSCASSRTIATRLRTVSNRQGLIFLIDHMRAARGEQSLGILPTYNDIWQAIIDEFRMSDNMYVLKVMDRYAPITPPVVLLRNVLSEVDKARNANTAMTIVVSNSATAPCPRLSISIPNVCVQPTYSIGELQKDESRTFVGEQLDRYSLLLLDARSLLQAVIEATTSDGFEAGKRHLEKYLRYAIKRSATKAPNAMHTINELEAVVYRVQALTSPSGVLELSPEYWAAALTDAALAMSRQYADSRAWLPIPDAEVHEPLWTIVAIPVQRPPTDFSVTYHNHTLEHLRGWVRLARRVYAPTALNGMIEHFYGNYELLMTQWAADRASPYPILGTLLLERLANEYQRGLSLLWHLQDRFQVSASVVDPERRAALEHELRHFKKVEQAFKARLEVNKTSAFADSLDLTAAKNAMTLFSRELIRLDPWYRQAGQLPLAPPAITPMAAAVEQALDELDGERVGLEQAELAADQADMVTEEHVTVENPAVQEEPILDQVDHLEQLQSESSLFEDDDSEAENINNGNHEQERPVHGNVVFPGTPIENDHGNNSALPSNSTDGSSLPPAGPAEPRASSLQGLPWNPRGPGLPWDPNGPSSLYWHAYERDRRAREQQAANAEAGPSRSTGTVEHSGQTGPSNAHAGDSSGRHATTATSEAALQAARPVTLVEQASDLDSSSILRVSAPTAPTAVQTEEAVVSSTVSHTAGIDLLRRLRGHVQPAIEPSLAHEPRCCGLFRALCVRRQRDRQEREPLLPR</sequence>
<proteinExistence type="predicted"/>
<evidence type="ECO:0000256" key="1">
    <source>
        <dbReference type="SAM" id="MobiDB-lite"/>
    </source>
</evidence>
<accession>A0AAN6ICB5</accession>
<feature type="region of interest" description="Disordered" evidence="1">
    <location>
        <begin position="347"/>
        <end position="371"/>
    </location>
</feature>
<comment type="caution">
    <text evidence="2">The sequence shown here is derived from an EMBL/GenBank/DDBJ whole genome shotgun (WGS) entry which is preliminary data.</text>
</comment>
<feature type="compositionally biased region" description="Polar residues" evidence="1">
    <location>
        <begin position="1108"/>
        <end position="1123"/>
    </location>
</feature>
<dbReference type="Proteomes" id="UP001203852">
    <property type="component" value="Unassembled WGS sequence"/>
</dbReference>
<feature type="compositionally biased region" description="Pro residues" evidence="1">
    <location>
        <begin position="316"/>
        <end position="326"/>
    </location>
</feature>